<accession>A0A2T2WM47</accession>
<dbReference type="Proteomes" id="UP000242699">
    <property type="component" value="Unassembled WGS sequence"/>
</dbReference>
<protein>
    <submittedName>
        <fullName evidence="1">Uncharacterized protein</fullName>
    </submittedName>
</protein>
<evidence type="ECO:0000313" key="2">
    <source>
        <dbReference type="Proteomes" id="UP000242699"/>
    </source>
</evidence>
<organism evidence="1 2">
    <name type="scientific">Sulfobacillus benefaciens</name>
    <dbReference type="NCBI Taxonomy" id="453960"/>
    <lineage>
        <taxon>Bacteria</taxon>
        <taxon>Bacillati</taxon>
        <taxon>Bacillota</taxon>
        <taxon>Clostridia</taxon>
        <taxon>Eubacteriales</taxon>
        <taxon>Clostridiales Family XVII. Incertae Sedis</taxon>
        <taxon>Sulfobacillus</taxon>
    </lineage>
</organism>
<name>A0A2T2WM47_9FIRM</name>
<dbReference type="EMBL" id="PXYT01000095">
    <property type="protein sequence ID" value="PSR23311.1"/>
    <property type="molecule type" value="Genomic_DNA"/>
</dbReference>
<evidence type="ECO:0000313" key="1">
    <source>
        <dbReference type="EMBL" id="PSR23311.1"/>
    </source>
</evidence>
<sequence length="237" mass="27328">MVYFVRTKAGGIHPLHENELRTYLRRGHQIVYGAQSLPPQKDTRYQWVGCWVAPGSQEAVEAALLKSKGYDTWQLSIAEIRVSYHPYREKKVKIRTEKGYHVEYHIRPVQNEPEERISTVPITSGRIWVRVPVEEVKQFIQHHLHSAYFEGFRVERDAQGNVPVVSAPRMPRERKAGPALLPGDVVYVPTKKTWGRFERYATDEHFVEIGPMHQLTRIQKSPNVVVPLTSCVLVPTD</sequence>
<gene>
    <name evidence="1" type="ORF">C7B43_20170</name>
</gene>
<reference evidence="1 2" key="1">
    <citation type="journal article" date="2014" name="BMC Genomics">
        <title>Comparison of environmental and isolate Sulfobacillus genomes reveals diverse carbon, sulfur, nitrogen, and hydrogen metabolisms.</title>
        <authorList>
            <person name="Justice N.B."/>
            <person name="Norman A."/>
            <person name="Brown C.T."/>
            <person name="Singh A."/>
            <person name="Thomas B.C."/>
            <person name="Banfield J.F."/>
        </authorList>
    </citation>
    <scope>NUCLEOTIDE SEQUENCE [LARGE SCALE GENOMIC DNA]</scope>
    <source>
        <strain evidence="1">AMDSBA1</strain>
    </source>
</reference>
<dbReference type="AlphaFoldDB" id="A0A2T2WM47"/>
<comment type="caution">
    <text evidence="1">The sequence shown here is derived from an EMBL/GenBank/DDBJ whole genome shotgun (WGS) entry which is preliminary data.</text>
</comment>
<proteinExistence type="predicted"/>